<reference evidence="1" key="2">
    <citation type="submission" date="2020-11" db="EMBL/GenBank/DDBJ databases">
        <authorList>
            <person name="McCartney M.A."/>
            <person name="Auch B."/>
            <person name="Kono T."/>
            <person name="Mallez S."/>
            <person name="Becker A."/>
            <person name="Gohl D.M."/>
            <person name="Silverstein K.A.T."/>
            <person name="Koren S."/>
            <person name="Bechman K.B."/>
            <person name="Herman A."/>
            <person name="Abrahante J.E."/>
            <person name="Garbe J."/>
        </authorList>
    </citation>
    <scope>NUCLEOTIDE SEQUENCE</scope>
    <source>
        <strain evidence="1">Duluth1</strain>
        <tissue evidence="1">Whole animal</tissue>
    </source>
</reference>
<evidence type="ECO:0000313" key="1">
    <source>
        <dbReference type="EMBL" id="KAH3779045.1"/>
    </source>
</evidence>
<dbReference type="Proteomes" id="UP000828390">
    <property type="component" value="Unassembled WGS sequence"/>
</dbReference>
<gene>
    <name evidence="4" type="ORF">DPMN_016438</name>
    <name evidence="3" type="ORF">DPMN_035347</name>
    <name evidence="2" type="ORF">DPMN_151905</name>
    <name evidence="1" type="ORF">DPMN_180524</name>
</gene>
<comment type="caution">
    <text evidence="1">The sequence shown here is derived from an EMBL/GenBank/DDBJ whole genome shotgun (WGS) entry which is preliminary data.</text>
</comment>
<sequence>MTSSYEDMYTIESESQGYIQEFWIHVDECILSQFTMSSYELLESIFETILDDIGDENVFIFDLTIEFCFTKVSKTLHISQLNSQNCSCFDITCAMQEHGINFTVPADLHVSVTKSV</sequence>
<reference evidence="1" key="1">
    <citation type="journal article" date="2019" name="bioRxiv">
        <title>The Genome of the Zebra Mussel, Dreissena polymorpha: A Resource for Invasive Species Research.</title>
        <authorList>
            <person name="McCartney M.A."/>
            <person name="Auch B."/>
            <person name="Kono T."/>
            <person name="Mallez S."/>
            <person name="Zhang Y."/>
            <person name="Obille A."/>
            <person name="Becker A."/>
            <person name="Abrahante J.E."/>
            <person name="Garbe J."/>
            <person name="Badalamenti J.P."/>
            <person name="Herman A."/>
            <person name="Mangelson H."/>
            <person name="Liachko I."/>
            <person name="Sullivan S."/>
            <person name="Sone E.D."/>
            <person name="Koren S."/>
            <person name="Silverstein K.A.T."/>
            <person name="Beckman K.B."/>
            <person name="Gohl D.M."/>
        </authorList>
    </citation>
    <scope>NUCLEOTIDE SEQUENCE</scope>
    <source>
        <strain evidence="1">Duluth1</strain>
        <tissue evidence="1">Whole animal</tissue>
    </source>
</reference>
<evidence type="ECO:0000313" key="4">
    <source>
        <dbReference type="EMBL" id="KAH3892321.1"/>
    </source>
</evidence>
<evidence type="ECO:0000313" key="5">
    <source>
        <dbReference type="Proteomes" id="UP000828390"/>
    </source>
</evidence>
<evidence type="ECO:0000313" key="2">
    <source>
        <dbReference type="EMBL" id="KAH3798307.1"/>
    </source>
</evidence>
<dbReference type="AlphaFoldDB" id="A0A9D4ILQ1"/>
<dbReference type="EMBL" id="JAIWYP010000002">
    <property type="protein sequence ID" value="KAH3872133.1"/>
    <property type="molecule type" value="Genomic_DNA"/>
</dbReference>
<accession>A0A9D4ILQ1</accession>
<name>A0A9D4ILQ1_DREPO</name>
<protein>
    <submittedName>
        <fullName evidence="1">Uncharacterized protein</fullName>
    </submittedName>
</protein>
<dbReference type="EMBL" id="JAIWYP010000009">
    <property type="protein sequence ID" value="KAH3779045.1"/>
    <property type="molecule type" value="Genomic_DNA"/>
</dbReference>
<organism evidence="1 5">
    <name type="scientific">Dreissena polymorpha</name>
    <name type="common">Zebra mussel</name>
    <name type="synonym">Mytilus polymorpha</name>
    <dbReference type="NCBI Taxonomy" id="45954"/>
    <lineage>
        <taxon>Eukaryota</taxon>
        <taxon>Metazoa</taxon>
        <taxon>Spiralia</taxon>
        <taxon>Lophotrochozoa</taxon>
        <taxon>Mollusca</taxon>
        <taxon>Bivalvia</taxon>
        <taxon>Autobranchia</taxon>
        <taxon>Heteroconchia</taxon>
        <taxon>Euheterodonta</taxon>
        <taxon>Imparidentia</taxon>
        <taxon>Neoheterodontei</taxon>
        <taxon>Myida</taxon>
        <taxon>Dreissenoidea</taxon>
        <taxon>Dreissenidae</taxon>
        <taxon>Dreissena</taxon>
    </lineage>
</organism>
<dbReference type="EMBL" id="JAIWYP010000001">
    <property type="protein sequence ID" value="KAH3892321.1"/>
    <property type="molecule type" value="Genomic_DNA"/>
</dbReference>
<dbReference type="EMBL" id="JAIWYP010000007">
    <property type="protein sequence ID" value="KAH3798307.1"/>
    <property type="molecule type" value="Genomic_DNA"/>
</dbReference>
<evidence type="ECO:0000313" key="3">
    <source>
        <dbReference type="EMBL" id="KAH3872133.1"/>
    </source>
</evidence>
<keyword evidence="5" id="KW-1185">Reference proteome</keyword>
<proteinExistence type="predicted"/>